<accession>A0A815U5X1</accession>
<dbReference type="AlphaFoldDB" id="A0A815U5X1"/>
<organism evidence="2 4">
    <name type="scientific">Didymodactylos carnosus</name>
    <dbReference type="NCBI Taxonomy" id="1234261"/>
    <lineage>
        <taxon>Eukaryota</taxon>
        <taxon>Metazoa</taxon>
        <taxon>Spiralia</taxon>
        <taxon>Gnathifera</taxon>
        <taxon>Rotifera</taxon>
        <taxon>Eurotatoria</taxon>
        <taxon>Bdelloidea</taxon>
        <taxon>Philodinida</taxon>
        <taxon>Philodinidae</taxon>
        <taxon>Didymodactylos</taxon>
    </lineage>
</organism>
<reference evidence="2" key="1">
    <citation type="submission" date="2021-02" db="EMBL/GenBank/DDBJ databases">
        <authorList>
            <person name="Nowell W R."/>
        </authorList>
    </citation>
    <scope>NUCLEOTIDE SEQUENCE</scope>
</reference>
<dbReference type="Proteomes" id="UP000663829">
    <property type="component" value="Unassembled WGS sequence"/>
</dbReference>
<gene>
    <name evidence="2" type="ORF">GPM918_LOCUS37251</name>
    <name evidence="3" type="ORF">SRO942_LOCUS38011</name>
</gene>
<protein>
    <submittedName>
        <fullName evidence="2">Uncharacterized protein</fullName>
    </submittedName>
</protein>
<dbReference type="EMBL" id="CAJNOQ010023368">
    <property type="protein sequence ID" value="CAF1514236.1"/>
    <property type="molecule type" value="Genomic_DNA"/>
</dbReference>
<feature type="compositionally biased region" description="Low complexity" evidence="1">
    <location>
        <begin position="237"/>
        <end position="251"/>
    </location>
</feature>
<evidence type="ECO:0000313" key="2">
    <source>
        <dbReference type="EMBL" id="CAF1514236.1"/>
    </source>
</evidence>
<comment type="caution">
    <text evidence="2">The sequence shown here is derived from an EMBL/GenBank/DDBJ whole genome shotgun (WGS) entry which is preliminary data.</text>
</comment>
<evidence type="ECO:0000313" key="3">
    <source>
        <dbReference type="EMBL" id="CAF4374422.1"/>
    </source>
</evidence>
<dbReference type="EMBL" id="CAJOBC010088911">
    <property type="protein sequence ID" value="CAF4374422.1"/>
    <property type="molecule type" value="Genomic_DNA"/>
</dbReference>
<sequence length="386" mass="44869">MRICGRRWLDDRPYVHVQDEFQRYYNDSYDKQSNHDSWSLQVAMVVVEQSFINKAPRKGRFNSGLDPQLFEDQSEKLVQRKDERATYAAMDVLAVQRLLKLTNISAQCQRAASTNTQPQTSNVTESTLSLMQPSPATVLLISSTILQSTIDQYENISDEEEQKRPLTTIYEDLSGDADIALPSPQPQFYNEISALRLETPPQTINTETQESLIIMAPDEDSLLEPVLSSRPQVAKISSRPSSPLSPCSPLSENQQLPSHGKLKSKPKLTDEQRRQKNKRMTQKQRKRQRKNEIVLNNLDYRFSFHHIKELLDTANVPYANLNTAHRNKNRHLFIALHDDTQRQKYSKLLTKYWFSRQHWEDLHPPPTHSHSSTFTTIDYSRYHRHR</sequence>
<name>A0A815U5X1_9BILA</name>
<feature type="compositionally biased region" description="Basic residues" evidence="1">
    <location>
        <begin position="275"/>
        <end position="289"/>
    </location>
</feature>
<dbReference type="Proteomes" id="UP000681722">
    <property type="component" value="Unassembled WGS sequence"/>
</dbReference>
<keyword evidence="4" id="KW-1185">Reference proteome</keyword>
<evidence type="ECO:0000313" key="4">
    <source>
        <dbReference type="Proteomes" id="UP000663829"/>
    </source>
</evidence>
<proteinExistence type="predicted"/>
<evidence type="ECO:0000256" key="1">
    <source>
        <dbReference type="SAM" id="MobiDB-lite"/>
    </source>
</evidence>
<feature type="region of interest" description="Disordered" evidence="1">
    <location>
        <begin position="231"/>
        <end position="292"/>
    </location>
</feature>